<dbReference type="SUPFAM" id="SSF53335">
    <property type="entry name" value="S-adenosyl-L-methionine-dependent methyltransferases"/>
    <property type="match status" value="1"/>
</dbReference>
<dbReference type="Pfam" id="PF13649">
    <property type="entry name" value="Methyltransf_25"/>
    <property type="match status" value="1"/>
</dbReference>
<dbReference type="InterPro" id="IPR041698">
    <property type="entry name" value="Methyltransf_25"/>
</dbReference>
<evidence type="ECO:0000313" key="2">
    <source>
        <dbReference type="EMBL" id="AGY60174.1"/>
    </source>
</evidence>
<feature type="domain" description="Methyltransferase" evidence="1">
    <location>
        <begin position="82"/>
        <end position="173"/>
    </location>
</feature>
<dbReference type="eggNOG" id="COG2226">
    <property type="taxonomic scope" value="Bacteria"/>
</dbReference>
<gene>
    <name evidence="2" type="primary">ubiE</name>
    <name evidence="2" type="ORF">GKIL_3928</name>
</gene>
<organism evidence="2 3">
    <name type="scientific">Gloeobacter kilaueensis (strain ATCC BAA-2537 / CCAP 1431/1 / ULC 316 / JS1)</name>
    <dbReference type="NCBI Taxonomy" id="1183438"/>
    <lineage>
        <taxon>Bacteria</taxon>
        <taxon>Bacillati</taxon>
        <taxon>Cyanobacteriota</taxon>
        <taxon>Cyanophyceae</taxon>
        <taxon>Gloeobacterales</taxon>
        <taxon>Gloeobacteraceae</taxon>
        <taxon>Gloeobacter</taxon>
    </lineage>
</organism>
<reference evidence="2 3" key="1">
    <citation type="journal article" date="2013" name="PLoS ONE">
        <title>Cultivation and Complete Genome Sequencing of Gloeobacter kilaueensis sp. nov., from a Lava Cave in Kilauea Caldera, Hawai'i.</title>
        <authorList>
            <person name="Saw J.H."/>
            <person name="Schatz M."/>
            <person name="Brown M.V."/>
            <person name="Kunkel D.D."/>
            <person name="Foster J.S."/>
            <person name="Shick H."/>
            <person name="Christensen S."/>
            <person name="Hou S."/>
            <person name="Wan X."/>
            <person name="Donachie S.P."/>
        </authorList>
    </citation>
    <scope>NUCLEOTIDE SEQUENCE [LARGE SCALE GENOMIC DNA]</scope>
    <source>
        <strain evidence="3">JS</strain>
    </source>
</reference>
<dbReference type="Gene3D" id="3.40.50.150">
    <property type="entry name" value="Vaccinia Virus protein VP39"/>
    <property type="match status" value="1"/>
</dbReference>
<dbReference type="Proteomes" id="UP000017396">
    <property type="component" value="Chromosome"/>
</dbReference>
<dbReference type="CDD" id="cd02440">
    <property type="entry name" value="AdoMet_MTases"/>
    <property type="match status" value="1"/>
</dbReference>
<dbReference type="KEGG" id="glj:GKIL_3928"/>
<dbReference type="RefSeq" id="WP_023175503.1">
    <property type="nucleotide sequence ID" value="NC_022600.1"/>
</dbReference>
<dbReference type="OrthoDB" id="9765084at2"/>
<keyword evidence="3" id="KW-1185">Reference proteome</keyword>
<dbReference type="GO" id="GO:0008168">
    <property type="term" value="F:methyltransferase activity"/>
    <property type="evidence" value="ECO:0007669"/>
    <property type="project" value="TreeGrafter"/>
</dbReference>
<dbReference type="EMBL" id="CP003587">
    <property type="protein sequence ID" value="AGY60174.1"/>
    <property type="molecule type" value="Genomic_DNA"/>
</dbReference>
<dbReference type="HOGENOM" id="CLU_1022176_0_0_3"/>
<protein>
    <submittedName>
        <fullName evidence="2">Cyclopropane fatty acyl phospholipid synthase</fullName>
    </submittedName>
</protein>
<evidence type="ECO:0000313" key="3">
    <source>
        <dbReference type="Proteomes" id="UP000017396"/>
    </source>
</evidence>
<dbReference type="STRING" id="1183438.GKIL_3928"/>
<name>U5QR91_GLOK1</name>
<dbReference type="PANTHER" id="PTHR42912">
    <property type="entry name" value="METHYLTRANSFERASE"/>
    <property type="match status" value="1"/>
</dbReference>
<evidence type="ECO:0000259" key="1">
    <source>
        <dbReference type="Pfam" id="PF13649"/>
    </source>
</evidence>
<dbReference type="InterPro" id="IPR029063">
    <property type="entry name" value="SAM-dependent_MTases_sf"/>
</dbReference>
<dbReference type="InterPro" id="IPR050508">
    <property type="entry name" value="Methyltransf_Superfamily"/>
</dbReference>
<proteinExistence type="predicted"/>
<accession>U5QR91</accession>
<sequence>MVQLPWNLFSFEDPLFAIDDVAGEAAQFDQMRQLWDANARHNPLTSCDFFCGGFAEVFEQNGERIAGFLHRRLELSTASRLLDLGGGIGRIARYLASRVDQYTLAEISPEMLAKARTHLRDLPVQPVLLENSRLPWPEASFSHCIAIDLVPHLPRPVLEAYFVEVARVLVPGGLFLLTTSVAPAPSARSDSQPGRQLLRLLGLKPIPIGAHTASVLAQLIEQDAPLHLHLQGNDFPNQLPMLPVQVPFANCYLLFEKRSVDEAK</sequence>
<dbReference type="AlphaFoldDB" id="U5QR91"/>